<dbReference type="Proteomes" id="UP001202922">
    <property type="component" value="Unassembled WGS sequence"/>
</dbReference>
<dbReference type="EMBL" id="JAKZBV010000002">
    <property type="protein sequence ID" value="MCH6472526.1"/>
    <property type="molecule type" value="Genomic_DNA"/>
</dbReference>
<comment type="caution">
    <text evidence="1">The sequence shown here is derived from an EMBL/GenBank/DDBJ whole genome shotgun (WGS) entry which is preliminary data.</text>
</comment>
<evidence type="ECO:0000313" key="1">
    <source>
        <dbReference type="EMBL" id="MCH6472526.1"/>
    </source>
</evidence>
<dbReference type="RefSeq" id="WP_241056695.1">
    <property type="nucleotide sequence ID" value="NZ_JAKZBV010000002.1"/>
</dbReference>
<proteinExistence type="predicted"/>
<evidence type="ECO:0000313" key="2">
    <source>
        <dbReference type="Proteomes" id="UP001202922"/>
    </source>
</evidence>
<organism evidence="1 2">
    <name type="scientific">Sinomonas terrae</name>
    <dbReference type="NCBI Taxonomy" id="2908838"/>
    <lineage>
        <taxon>Bacteria</taxon>
        <taxon>Bacillati</taxon>
        <taxon>Actinomycetota</taxon>
        <taxon>Actinomycetes</taxon>
        <taxon>Micrococcales</taxon>
        <taxon>Micrococcaceae</taxon>
        <taxon>Sinomonas</taxon>
    </lineage>
</organism>
<gene>
    <name evidence="1" type="ORF">L0M17_21620</name>
</gene>
<reference evidence="1 2" key="1">
    <citation type="submission" date="2022-03" db="EMBL/GenBank/DDBJ databases">
        <title>Sinomonas sp. isolated from a soil.</title>
        <authorList>
            <person name="Han J."/>
            <person name="Kim D.-U."/>
        </authorList>
    </citation>
    <scope>NUCLEOTIDE SEQUENCE [LARGE SCALE GENOMIC DNA]</scope>
    <source>
        <strain evidence="1 2">5-5</strain>
    </source>
</reference>
<accession>A0ABS9U7L6</accession>
<keyword evidence="2" id="KW-1185">Reference proteome</keyword>
<protein>
    <submittedName>
        <fullName evidence="1">Uncharacterized protein</fullName>
    </submittedName>
</protein>
<name>A0ABS9U7L6_9MICC</name>
<sequence>MDSIEPDDLYEERGQVSYCRPILQGDIFEGVLLAGFGDEPFEVQIVTHPCSMRRGPVLNERIQVAPITSYQKVPDWNGHGRVMPLPDLHEDGIWYATRFVDLTAVAAAELTIQRRIASLSHPGIHVLQQRLVFHNTRLSLPLGDFREMSAPVLAEAEMQELWIEATLPEDERTVDAIERAGTDFQAWLSEDDGNRRKDLANEANYARLRKDARAAASAHH</sequence>